<organism evidence="2 3">
    <name type="scientific">Caldimonas mangrovi</name>
    <dbReference type="NCBI Taxonomy" id="2944811"/>
    <lineage>
        <taxon>Bacteria</taxon>
        <taxon>Pseudomonadati</taxon>
        <taxon>Pseudomonadota</taxon>
        <taxon>Betaproteobacteria</taxon>
        <taxon>Burkholderiales</taxon>
        <taxon>Sphaerotilaceae</taxon>
        <taxon>Caldimonas</taxon>
    </lineage>
</organism>
<proteinExistence type="predicted"/>
<keyword evidence="3" id="KW-1185">Reference proteome</keyword>
<gene>
    <name evidence="2" type="ORF">M8A51_14935</name>
</gene>
<name>A0ABT0YQ91_9BURK</name>
<reference evidence="2" key="1">
    <citation type="submission" date="2022-05" db="EMBL/GenBank/DDBJ databases">
        <title>Schlegelella sp. nov., isolated from mangrove soil.</title>
        <authorList>
            <person name="Liu Y."/>
            <person name="Ge X."/>
            <person name="Liu W."/>
        </authorList>
    </citation>
    <scope>NUCLEOTIDE SEQUENCE</scope>
    <source>
        <strain evidence="2">S2-27</strain>
    </source>
</reference>
<protein>
    <submittedName>
        <fullName evidence="2">Uncharacterized protein</fullName>
    </submittedName>
</protein>
<accession>A0ABT0YQ91</accession>
<evidence type="ECO:0000313" key="2">
    <source>
        <dbReference type="EMBL" id="MCM5680818.1"/>
    </source>
</evidence>
<dbReference type="RefSeq" id="WP_251779263.1">
    <property type="nucleotide sequence ID" value="NZ_JAMKFE010000008.1"/>
</dbReference>
<comment type="caution">
    <text evidence="2">The sequence shown here is derived from an EMBL/GenBank/DDBJ whole genome shotgun (WGS) entry which is preliminary data.</text>
</comment>
<feature type="region of interest" description="Disordered" evidence="1">
    <location>
        <begin position="150"/>
        <end position="179"/>
    </location>
</feature>
<evidence type="ECO:0000256" key="1">
    <source>
        <dbReference type="SAM" id="MobiDB-lite"/>
    </source>
</evidence>
<evidence type="ECO:0000313" key="3">
    <source>
        <dbReference type="Proteomes" id="UP001165541"/>
    </source>
</evidence>
<sequence length="179" mass="19441">MLRINMVPQTRDTSLNSLGERRLVTPASLADGTSWTAFADEKHLQVVRDAIDLLASRVLTKHQSSCDAFFKQMPGRRSLSDIVNGSRKYWIHHDPTGPDAGATAGMDVTLGTKALRGGKWAVLATLIHELAHTNGATDEKGDAEDALNHCGMSDHHLNANNRKPAGKPAARKSVAQTRR</sequence>
<dbReference type="EMBL" id="JAMKFE010000008">
    <property type="protein sequence ID" value="MCM5680818.1"/>
    <property type="molecule type" value="Genomic_DNA"/>
</dbReference>
<dbReference type="Proteomes" id="UP001165541">
    <property type="component" value="Unassembled WGS sequence"/>
</dbReference>